<evidence type="ECO:0000259" key="3">
    <source>
        <dbReference type="Pfam" id="PF13581"/>
    </source>
</evidence>
<dbReference type="PANTHER" id="PTHR35526:SF3">
    <property type="entry name" value="ANTI-SIGMA-F FACTOR RSBW"/>
    <property type="match status" value="1"/>
</dbReference>
<dbReference type="eggNOG" id="COG2172">
    <property type="taxonomic scope" value="Bacteria"/>
</dbReference>
<dbReference type="InterPro" id="IPR050267">
    <property type="entry name" value="Anti-sigma-factor_SerPK"/>
</dbReference>
<dbReference type="HOGENOM" id="CLU_090336_4_1_11"/>
<dbReference type="RefSeq" id="WP_014181593.1">
    <property type="nucleotide sequence ID" value="NC_016582.1"/>
</dbReference>
<dbReference type="GO" id="GO:0004674">
    <property type="term" value="F:protein serine/threonine kinase activity"/>
    <property type="evidence" value="ECO:0007669"/>
    <property type="project" value="UniProtKB-KW"/>
</dbReference>
<keyword evidence="1" id="KW-0418">Kinase</keyword>
<feature type="compositionally biased region" description="Basic and acidic residues" evidence="2">
    <location>
        <begin position="158"/>
        <end position="171"/>
    </location>
</feature>
<dbReference type="AlphaFoldDB" id="D7C1U5"/>
<feature type="region of interest" description="Disordered" evidence="2">
    <location>
        <begin position="155"/>
        <end position="181"/>
    </location>
</feature>
<evidence type="ECO:0000256" key="1">
    <source>
        <dbReference type="ARBA" id="ARBA00022527"/>
    </source>
</evidence>
<proteinExistence type="predicted"/>
<dbReference type="SUPFAM" id="SSF55874">
    <property type="entry name" value="ATPase domain of HSP90 chaperone/DNA topoisomerase II/histidine kinase"/>
    <property type="match status" value="1"/>
</dbReference>
<dbReference type="EMBL" id="CP002047">
    <property type="protein sequence ID" value="ADI12146.1"/>
    <property type="molecule type" value="Genomic_DNA"/>
</dbReference>
<accession>D7C1U5</accession>
<dbReference type="FunFam" id="3.30.565.10:FF:000028">
    <property type="entry name" value="PAS sensor protein"/>
    <property type="match status" value="1"/>
</dbReference>
<keyword evidence="1" id="KW-0723">Serine/threonine-protein kinase</keyword>
<evidence type="ECO:0000313" key="4">
    <source>
        <dbReference type="EMBL" id="ADI12146.1"/>
    </source>
</evidence>
<keyword evidence="5" id="KW-1185">Reference proteome</keyword>
<dbReference type="Proteomes" id="UP000000377">
    <property type="component" value="Chromosome"/>
</dbReference>
<protein>
    <recommendedName>
        <fullName evidence="3">Histidine kinase/HSP90-like ATPase domain-containing protein</fullName>
    </recommendedName>
</protein>
<feature type="domain" description="Histidine kinase/HSP90-like ATPase" evidence="3">
    <location>
        <begin position="36"/>
        <end position="146"/>
    </location>
</feature>
<dbReference type="KEGG" id="sbh:SBI_09028"/>
<dbReference type="Pfam" id="PF13581">
    <property type="entry name" value="HATPase_c_2"/>
    <property type="match status" value="1"/>
</dbReference>
<sequence length="181" mass="19577">MNAPTVALAAQPGTLRRPVRRGARVADRGISWVLPRHPSSVPSARRLVLSQLAVWALAGSADDAELLVSEVVTNALRYTGGSVRLTLCLCPADGALRCEVEDADPTPPQSRQACEDDEGGRGLYMIDLLARSWGSHRTGTGKTVWFELHVRPGAGQHRHADTSDLRRKEMPSDATAHTRTP</sequence>
<reference evidence="4 5" key="1">
    <citation type="journal article" date="2010" name="J. Bacteriol.">
        <title>Genome sequence of the milbemycin-producing bacterium Streptomyces bingchenggensis.</title>
        <authorList>
            <person name="Wang X.J."/>
            <person name="Yan Y.J."/>
            <person name="Zhang B."/>
            <person name="An J."/>
            <person name="Wang J.J."/>
            <person name="Tian J."/>
            <person name="Jiang L."/>
            <person name="Chen Y.H."/>
            <person name="Huang S.X."/>
            <person name="Yin M."/>
            <person name="Zhang J."/>
            <person name="Gao A.L."/>
            <person name="Liu C.X."/>
            <person name="Zhu Z.X."/>
            <person name="Xiang W.S."/>
        </authorList>
    </citation>
    <scope>NUCLEOTIDE SEQUENCE [LARGE SCALE GENOMIC DNA]</scope>
    <source>
        <strain evidence="4 5">BCW-1</strain>
    </source>
</reference>
<dbReference type="Gene3D" id="3.30.565.10">
    <property type="entry name" value="Histidine kinase-like ATPase, C-terminal domain"/>
    <property type="match status" value="1"/>
</dbReference>
<name>D7C1U5_STRBB</name>
<dbReference type="CDD" id="cd16936">
    <property type="entry name" value="HATPase_RsbW-like"/>
    <property type="match status" value="1"/>
</dbReference>
<dbReference type="PANTHER" id="PTHR35526">
    <property type="entry name" value="ANTI-SIGMA-F FACTOR RSBW-RELATED"/>
    <property type="match status" value="1"/>
</dbReference>
<dbReference type="InterPro" id="IPR036890">
    <property type="entry name" value="HATPase_C_sf"/>
</dbReference>
<dbReference type="InterPro" id="IPR003594">
    <property type="entry name" value="HATPase_dom"/>
</dbReference>
<organism evidence="4 5">
    <name type="scientific">Streptomyces bingchenggensis (strain BCW-1)</name>
    <dbReference type="NCBI Taxonomy" id="749414"/>
    <lineage>
        <taxon>Bacteria</taxon>
        <taxon>Bacillati</taxon>
        <taxon>Actinomycetota</taxon>
        <taxon>Actinomycetes</taxon>
        <taxon>Kitasatosporales</taxon>
        <taxon>Streptomycetaceae</taxon>
        <taxon>Streptomyces</taxon>
    </lineage>
</organism>
<evidence type="ECO:0000256" key="2">
    <source>
        <dbReference type="SAM" id="MobiDB-lite"/>
    </source>
</evidence>
<dbReference type="STRING" id="749414.SBI_09028"/>
<evidence type="ECO:0000313" key="5">
    <source>
        <dbReference type="Proteomes" id="UP000000377"/>
    </source>
</evidence>
<keyword evidence="1" id="KW-0808">Transferase</keyword>
<dbReference type="PATRIC" id="fig|749414.3.peg.9301"/>
<gene>
    <name evidence="4" type="ordered locus">SBI_09028</name>
</gene>